<evidence type="ECO:0000313" key="2">
    <source>
        <dbReference type="Proteomes" id="UP000824998"/>
    </source>
</evidence>
<name>A0A9P7YH09_9HELO</name>
<organism evidence="1 2">
    <name type="scientific">Amylocarpus encephaloides</name>
    <dbReference type="NCBI Taxonomy" id="45428"/>
    <lineage>
        <taxon>Eukaryota</taxon>
        <taxon>Fungi</taxon>
        <taxon>Dikarya</taxon>
        <taxon>Ascomycota</taxon>
        <taxon>Pezizomycotina</taxon>
        <taxon>Leotiomycetes</taxon>
        <taxon>Helotiales</taxon>
        <taxon>Helotiales incertae sedis</taxon>
        <taxon>Amylocarpus</taxon>
    </lineage>
</organism>
<dbReference type="EMBL" id="MU251504">
    <property type="protein sequence ID" value="KAG9233362.1"/>
    <property type="molecule type" value="Genomic_DNA"/>
</dbReference>
<dbReference type="OrthoDB" id="3045089at2759"/>
<protein>
    <submittedName>
        <fullName evidence="1">Uncharacterized protein</fullName>
    </submittedName>
</protein>
<sequence length="64" mass="7106">MTFGWAARDMATAIRIAYELIQVLDSVDGAAAEYREAVGFLRSLTRTLEPFQTSTAWNAYPAYG</sequence>
<evidence type="ECO:0000313" key="1">
    <source>
        <dbReference type="EMBL" id="KAG9233362.1"/>
    </source>
</evidence>
<feature type="non-terminal residue" evidence="1">
    <location>
        <position position="1"/>
    </location>
</feature>
<accession>A0A9P7YH09</accession>
<gene>
    <name evidence="1" type="ORF">BJ875DRAFT_464374</name>
</gene>
<keyword evidence="2" id="KW-1185">Reference proteome</keyword>
<reference evidence="1" key="1">
    <citation type="journal article" date="2021" name="IMA Fungus">
        <title>Genomic characterization of three marine fungi, including Emericellopsis atlantica sp. nov. with signatures of a generalist lifestyle and marine biomass degradation.</title>
        <authorList>
            <person name="Hagestad O.C."/>
            <person name="Hou L."/>
            <person name="Andersen J.H."/>
            <person name="Hansen E.H."/>
            <person name="Altermark B."/>
            <person name="Li C."/>
            <person name="Kuhnert E."/>
            <person name="Cox R.J."/>
            <person name="Crous P.W."/>
            <person name="Spatafora J.W."/>
            <person name="Lail K."/>
            <person name="Amirebrahimi M."/>
            <person name="Lipzen A."/>
            <person name="Pangilinan J."/>
            <person name="Andreopoulos W."/>
            <person name="Hayes R.D."/>
            <person name="Ng V."/>
            <person name="Grigoriev I.V."/>
            <person name="Jackson S.A."/>
            <person name="Sutton T.D.S."/>
            <person name="Dobson A.D.W."/>
            <person name="Rama T."/>
        </authorList>
    </citation>
    <scope>NUCLEOTIDE SEQUENCE</scope>
    <source>
        <strain evidence="1">TRa018bII</strain>
    </source>
</reference>
<dbReference type="Proteomes" id="UP000824998">
    <property type="component" value="Unassembled WGS sequence"/>
</dbReference>
<proteinExistence type="predicted"/>
<comment type="caution">
    <text evidence="1">The sequence shown here is derived from an EMBL/GenBank/DDBJ whole genome shotgun (WGS) entry which is preliminary data.</text>
</comment>
<dbReference type="AlphaFoldDB" id="A0A9P7YH09"/>